<evidence type="ECO:0000256" key="2">
    <source>
        <dbReference type="SAM" id="SignalP"/>
    </source>
</evidence>
<evidence type="ECO:0000256" key="1">
    <source>
        <dbReference type="SAM" id="MobiDB-lite"/>
    </source>
</evidence>
<dbReference type="EMBL" id="ML010185">
    <property type="protein sequence ID" value="RKO96236.1"/>
    <property type="molecule type" value="Genomic_DNA"/>
</dbReference>
<name>A0A4P9WY57_9FUNG</name>
<reference evidence="4" key="1">
    <citation type="journal article" date="2018" name="Nat. Microbiol.">
        <title>Leveraging single-cell genomics to expand the fungal tree of life.</title>
        <authorList>
            <person name="Ahrendt S.R."/>
            <person name="Quandt C.A."/>
            <person name="Ciobanu D."/>
            <person name="Clum A."/>
            <person name="Salamov A."/>
            <person name="Andreopoulos B."/>
            <person name="Cheng J.F."/>
            <person name="Woyke T."/>
            <person name="Pelin A."/>
            <person name="Henrissat B."/>
            <person name="Reynolds N.K."/>
            <person name="Benny G.L."/>
            <person name="Smith M.E."/>
            <person name="James T.Y."/>
            <person name="Grigoriev I.V."/>
        </authorList>
    </citation>
    <scope>NUCLEOTIDE SEQUENCE [LARGE SCALE GENOMIC DNA]</scope>
    <source>
        <strain evidence="4">ATCC 52028</strain>
    </source>
</reference>
<proteinExistence type="predicted"/>
<accession>A0A4P9WY57</accession>
<evidence type="ECO:0000313" key="3">
    <source>
        <dbReference type="EMBL" id="RKO96236.1"/>
    </source>
</evidence>
<protein>
    <submittedName>
        <fullName evidence="3">Uncharacterized protein</fullName>
    </submittedName>
</protein>
<feature type="compositionally biased region" description="Low complexity" evidence="1">
    <location>
        <begin position="427"/>
        <end position="436"/>
    </location>
</feature>
<feature type="compositionally biased region" description="Polar residues" evidence="1">
    <location>
        <begin position="437"/>
        <end position="457"/>
    </location>
</feature>
<keyword evidence="2" id="KW-0732">Signal</keyword>
<dbReference type="AlphaFoldDB" id="A0A4P9WY57"/>
<gene>
    <name evidence="3" type="ORF">CAUPRSCDRAFT_12070</name>
</gene>
<sequence>MATMARHLGLVMAMVFLLIAAMTTAMTTAAAPVAFTDDRSYPGNENNQFAFPRVQVRPAPRVSQLSQAAGGIERQQQRDFLTSKLPRYAFPAESYLLMFKDPKVADFLLKRDWLLRGLNMEMKHVWKYAVESPNSLKAHLCAFLTDVSQRSLLDPANGWYYSQYRNDGHTRRNAPEIRTALAWRSHLLSRRVRATREHAAVHGDVDSVSPDYRDVSAGHEMLTFANWDLSNVALERFMEYLVLCEALSHVASEKSLDVRKKPKLNGNIRKAAFESFKAFFEQVRSSQFELSAADFPPFYSDENLVSVSWSPSEPVENVATATSTQLPAVSLLAPETGHAGQPRSAPATDWLPHRRHLSDMLLEIVQHSSEVNLPFEAEIAGMTKLQTQYLSDEAYGAMNEAMLMEMKTAMEPENRPRRVNTEPRPAPRAAPETAPAQSVNRRMTAPASTNSGNLPSIQTFEGFRVPFSRGFQL</sequence>
<dbReference type="Proteomes" id="UP000268535">
    <property type="component" value="Unassembled WGS sequence"/>
</dbReference>
<evidence type="ECO:0000313" key="4">
    <source>
        <dbReference type="Proteomes" id="UP000268535"/>
    </source>
</evidence>
<feature type="compositionally biased region" description="Basic and acidic residues" evidence="1">
    <location>
        <begin position="411"/>
        <end position="421"/>
    </location>
</feature>
<organism evidence="3 4">
    <name type="scientific">Caulochytrium protostelioides</name>
    <dbReference type="NCBI Taxonomy" id="1555241"/>
    <lineage>
        <taxon>Eukaryota</taxon>
        <taxon>Fungi</taxon>
        <taxon>Fungi incertae sedis</taxon>
        <taxon>Chytridiomycota</taxon>
        <taxon>Chytridiomycota incertae sedis</taxon>
        <taxon>Chytridiomycetes</taxon>
        <taxon>Caulochytriales</taxon>
        <taxon>Caulochytriaceae</taxon>
        <taxon>Caulochytrium</taxon>
    </lineage>
</organism>
<feature type="chain" id="PRO_5020805226" evidence="2">
    <location>
        <begin position="26"/>
        <end position="473"/>
    </location>
</feature>
<feature type="region of interest" description="Disordered" evidence="1">
    <location>
        <begin position="411"/>
        <end position="457"/>
    </location>
</feature>
<feature type="signal peptide" evidence="2">
    <location>
        <begin position="1"/>
        <end position="25"/>
    </location>
</feature>